<feature type="region of interest" description="Disordered" evidence="1">
    <location>
        <begin position="238"/>
        <end position="278"/>
    </location>
</feature>
<name>A0ABQ9X0Z8_9EUKA</name>
<sequence>MTLEKKPERGIIDEIFDLFSEETPLEVQLNKIIRIKALILSDSLLVSKCIRLNIVENLANLGMNTQDQTLKNAAYDLIRLLSELLPDTKTRFPSHSFAESLIRQFINNPNEATEQVLASVEMQIHSGSVSADTFLSSPLFIKQCADFMTRTAPAVDTHHRLNLLRLFQTLVLMASPKVLQQSKDLLVFLDIVTLDSNKAIHRIARSIRFMLDDEQRIPSSTGAPSKYKTQKQAAIQKEIEKMKPKETRASKAAKKEEESKKNTPTNAANPLPVTNPKHAYSRNHLTQSFPIPLPLLPKVLMPQTPSSDSPSPASHFNQKASSSSQSLLSPNSPSSSPTHPSLPTEATPPEASPSPDTSKDESQSTTNSFFTLFQPNAWKRKGSQIVHINSGYNTICTAPVSSGVWLITLSVVKNAGDMFVGIVPTNRGHHAANVWLKECLFGCGVWLSDGSLWVNGKCANPNERIGQLKNKGTVVIDLDMDNNRLSFALNSHYQPKVFTGLPESVRFAVSTFGLDDTFVLNTFHRKDKPDAQPTAGNGKELGDGDILNKPLTQPQHDAAQDPTQTEPDTPADGTSQGLAEAVRPGQAQPLAHRNSEQAQSGALLPSDLLAPVTRKHRPKRRLSATTPKKDRLKSGVYFLPRQHQMNSDSESATVDPDGENDEDRTERSEEKEEEDLPEEKQDEEKKPE</sequence>
<dbReference type="Proteomes" id="UP001281761">
    <property type="component" value="Unassembled WGS sequence"/>
</dbReference>
<evidence type="ECO:0000313" key="2">
    <source>
        <dbReference type="EMBL" id="KAK2945258.1"/>
    </source>
</evidence>
<feature type="compositionally biased region" description="Basic and acidic residues" evidence="1">
    <location>
        <begin position="238"/>
        <end position="261"/>
    </location>
</feature>
<protein>
    <recommendedName>
        <fullName evidence="4">B30.2/SPRY domain-containing protein</fullName>
    </recommendedName>
</protein>
<gene>
    <name evidence="2" type="ORF">BLNAU_19834</name>
</gene>
<feature type="compositionally biased region" description="Basic and acidic residues" evidence="1">
    <location>
        <begin position="678"/>
        <end position="688"/>
    </location>
</feature>
<dbReference type="InterPro" id="IPR043136">
    <property type="entry name" value="B30.2/SPRY_sf"/>
</dbReference>
<evidence type="ECO:0000256" key="1">
    <source>
        <dbReference type="SAM" id="MobiDB-lite"/>
    </source>
</evidence>
<evidence type="ECO:0008006" key="4">
    <source>
        <dbReference type="Google" id="ProtNLM"/>
    </source>
</evidence>
<evidence type="ECO:0000313" key="3">
    <source>
        <dbReference type="Proteomes" id="UP001281761"/>
    </source>
</evidence>
<feature type="compositionally biased region" description="Polar residues" evidence="1">
    <location>
        <begin position="550"/>
        <end position="577"/>
    </location>
</feature>
<feature type="region of interest" description="Disordered" evidence="1">
    <location>
        <begin position="300"/>
        <end position="366"/>
    </location>
</feature>
<dbReference type="InterPro" id="IPR013320">
    <property type="entry name" value="ConA-like_dom_sf"/>
</dbReference>
<accession>A0ABQ9X0Z8</accession>
<reference evidence="2 3" key="1">
    <citation type="journal article" date="2022" name="bioRxiv">
        <title>Genomics of Preaxostyla Flagellates Illuminates Evolutionary Transitions and the Path Towards Mitochondrial Loss.</title>
        <authorList>
            <person name="Novak L.V.F."/>
            <person name="Treitli S.C."/>
            <person name="Pyrih J."/>
            <person name="Halakuc P."/>
            <person name="Pipaliya S.V."/>
            <person name="Vacek V."/>
            <person name="Brzon O."/>
            <person name="Soukal P."/>
            <person name="Eme L."/>
            <person name="Dacks J.B."/>
            <person name="Karnkowska A."/>
            <person name="Elias M."/>
            <person name="Hampl V."/>
        </authorList>
    </citation>
    <scope>NUCLEOTIDE SEQUENCE [LARGE SCALE GENOMIC DNA]</scope>
    <source>
        <strain evidence="2">NAU3</strain>
        <tissue evidence="2">Gut</tissue>
    </source>
</reference>
<dbReference type="SUPFAM" id="SSF49899">
    <property type="entry name" value="Concanavalin A-like lectins/glucanases"/>
    <property type="match status" value="1"/>
</dbReference>
<dbReference type="Gene3D" id="2.60.120.920">
    <property type="match status" value="1"/>
</dbReference>
<feature type="region of interest" description="Disordered" evidence="1">
    <location>
        <begin position="525"/>
        <end position="688"/>
    </location>
</feature>
<keyword evidence="3" id="KW-1185">Reference proteome</keyword>
<feature type="compositionally biased region" description="Polar residues" evidence="1">
    <location>
        <begin position="643"/>
        <end position="652"/>
    </location>
</feature>
<feature type="compositionally biased region" description="Low complexity" evidence="1">
    <location>
        <begin position="321"/>
        <end position="343"/>
    </location>
</feature>
<proteinExistence type="predicted"/>
<organism evidence="2 3">
    <name type="scientific">Blattamonas nauphoetae</name>
    <dbReference type="NCBI Taxonomy" id="2049346"/>
    <lineage>
        <taxon>Eukaryota</taxon>
        <taxon>Metamonada</taxon>
        <taxon>Preaxostyla</taxon>
        <taxon>Oxymonadida</taxon>
        <taxon>Blattamonas</taxon>
    </lineage>
</organism>
<comment type="caution">
    <text evidence="2">The sequence shown here is derived from an EMBL/GenBank/DDBJ whole genome shotgun (WGS) entry which is preliminary data.</text>
</comment>
<dbReference type="EMBL" id="JARBJD010000267">
    <property type="protein sequence ID" value="KAK2945258.1"/>
    <property type="molecule type" value="Genomic_DNA"/>
</dbReference>
<feature type="compositionally biased region" description="Polar residues" evidence="1">
    <location>
        <begin position="303"/>
        <end position="320"/>
    </location>
</feature>
<feature type="compositionally biased region" description="Basic residues" evidence="1">
    <location>
        <begin position="613"/>
        <end position="622"/>
    </location>
</feature>